<evidence type="ECO:0000313" key="2">
    <source>
        <dbReference type="Proteomes" id="UP000075714"/>
    </source>
</evidence>
<dbReference type="OrthoDB" id="546454at2759"/>
<accession>A0A150FTA9</accession>
<organism evidence="1 2">
    <name type="scientific">Gonium pectorale</name>
    <name type="common">Green alga</name>
    <dbReference type="NCBI Taxonomy" id="33097"/>
    <lineage>
        <taxon>Eukaryota</taxon>
        <taxon>Viridiplantae</taxon>
        <taxon>Chlorophyta</taxon>
        <taxon>core chlorophytes</taxon>
        <taxon>Chlorophyceae</taxon>
        <taxon>CS clade</taxon>
        <taxon>Chlamydomonadales</taxon>
        <taxon>Volvocaceae</taxon>
        <taxon>Gonium</taxon>
    </lineage>
</organism>
<keyword evidence="2" id="KW-1185">Reference proteome</keyword>
<dbReference type="Proteomes" id="UP000075714">
    <property type="component" value="Unassembled WGS sequence"/>
</dbReference>
<reference evidence="2" key="1">
    <citation type="journal article" date="2016" name="Nat. Commun.">
        <title>The Gonium pectorale genome demonstrates co-option of cell cycle regulation during the evolution of multicellularity.</title>
        <authorList>
            <person name="Hanschen E.R."/>
            <person name="Marriage T.N."/>
            <person name="Ferris P.J."/>
            <person name="Hamaji T."/>
            <person name="Toyoda A."/>
            <person name="Fujiyama A."/>
            <person name="Neme R."/>
            <person name="Noguchi H."/>
            <person name="Minakuchi Y."/>
            <person name="Suzuki M."/>
            <person name="Kawai-Toyooka H."/>
            <person name="Smith D.R."/>
            <person name="Sparks H."/>
            <person name="Anderson J."/>
            <person name="Bakaric R."/>
            <person name="Luria V."/>
            <person name="Karger A."/>
            <person name="Kirschner M.W."/>
            <person name="Durand P.M."/>
            <person name="Michod R.E."/>
            <person name="Nozaki H."/>
            <person name="Olson B.J."/>
        </authorList>
    </citation>
    <scope>NUCLEOTIDE SEQUENCE [LARGE SCALE GENOMIC DNA]</scope>
    <source>
        <strain evidence="2">NIES-2863</strain>
    </source>
</reference>
<gene>
    <name evidence="1" type="ORF">GPECTOR_2133g1113</name>
</gene>
<comment type="caution">
    <text evidence="1">The sequence shown here is derived from an EMBL/GenBank/DDBJ whole genome shotgun (WGS) entry which is preliminary data.</text>
</comment>
<proteinExistence type="predicted"/>
<name>A0A150FTA9_GONPE</name>
<protein>
    <submittedName>
        <fullName evidence="1">Uncharacterized protein</fullName>
    </submittedName>
</protein>
<dbReference type="EMBL" id="LSYV01002121">
    <property type="protein sequence ID" value="KXZ40818.1"/>
    <property type="molecule type" value="Genomic_DNA"/>
</dbReference>
<sequence>MAAAMPHAAAAAAAAAADRDGSSGSDDASYASLYGGGAAELFAAAAEAAGPASSSSFPSSSTASPAAALGSSPLTVARVRVHGGQLVALAYSLARYPPPRPPPAGWMRLLLQCLESELGGLGASECAALCVALMRLGAAPGGDWLARLGAQVELSRALTERADHALLSEAWLGLRRALGSRRGQQRA</sequence>
<dbReference type="AlphaFoldDB" id="A0A150FTA9"/>
<evidence type="ECO:0000313" key="1">
    <source>
        <dbReference type="EMBL" id="KXZ40818.1"/>
    </source>
</evidence>